<sequence length="13" mass="1498">LCNWMDCGQQNVS</sequence>
<gene>
    <name evidence="1" type="ORF">AFUS01_LOCUS8361</name>
</gene>
<dbReference type="Proteomes" id="UP000708208">
    <property type="component" value="Unassembled WGS sequence"/>
</dbReference>
<dbReference type="EMBL" id="CAJVCH010057940">
    <property type="protein sequence ID" value="CAG7719013.1"/>
    <property type="molecule type" value="Genomic_DNA"/>
</dbReference>
<evidence type="ECO:0000313" key="1">
    <source>
        <dbReference type="EMBL" id="CAG7719013.1"/>
    </source>
</evidence>
<accession>A0A8J2NRV2</accession>
<feature type="non-terminal residue" evidence="1">
    <location>
        <position position="1"/>
    </location>
</feature>
<reference evidence="1" key="1">
    <citation type="submission" date="2021-06" db="EMBL/GenBank/DDBJ databases">
        <authorList>
            <person name="Hodson N. C."/>
            <person name="Mongue J. A."/>
            <person name="Jaron S. K."/>
        </authorList>
    </citation>
    <scope>NUCLEOTIDE SEQUENCE</scope>
</reference>
<comment type="caution">
    <text evidence="1">The sequence shown here is derived from an EMBL/GenBank/DDBJ whole genome shotgun (WGS) entry which is preliminary data.</text>
</comment>
<proteinExistence type="predicted"/>
<name>A0A8J2NRV2_9HEXA</name>
<protein>
    <submittedName>
        <fullName evidence="1">Uncharacterized protein</fullName>
    </submittedName>
</protein>
<organism evidence="1 2">
    <name type="scientific">Allacma fusca</name>
    <dbReference type="NCBI Taxonomy" id="39272"/>
    <lineage>
        <taxon>Eukaryota</taxon>
        <taxon>Metazoa</taxon>
        <taxon>Ecdysozoa</taxon>
        <taxon>Arthropoda</taxon>
        <taxon>Hexapoda</taxon>
        <taxon>Collembola</taxon>
        <taxon>Symphypleona</taxon>
        <taxon>Sminthuridae</taxon>
        <taxon>Allacma</taxon>
    </lineage>
</organism>
<keyword evidence="2" id="KW-1185">Reference proteome</keyword>
<evidence type="ECO:0000313" key="2">
    <source>
        <dbReference type="Proteomes" id="UP000708208"/>
    </source>
</evidence>